<keyword evidence="1" id="KW-0732">Signal</keyword>
<evidence type="ECO:0000313" key="2">
    <source>
        <dbReference type="EMBL" id="MXU84115.1"/>
    </source>
</evidence>
<dbReference type="AlphaFoldDB" id="A0A6B0U6C5"/>
<sequence>MFGNRFFIEMAMFLRILWNGKCMMPYMHYLCTPICRSNERNATRGSCCYPRPEKVLVLKNSCLARSYSSDVFVFLYIEC</sequence>
<feature type="signal peptide" evidence="1">
    <location>
        <begin position="1"/>
        <end position="22"/>
    </location>
</feature>
<evidence type="ECO:0000256" key="1">
    <source>
        <dbReference type="SAM" id="SignalP"/>
    </source>
</evidence>
<feature type="chain" id="PRO_5025463268" evidence="1">
    <location>
        <begin position="23"/>
        <end position="79"/>
    </location>
</feature>
<name>A0A6B0U6C5_IXORI</name>
<proteinExistence type="predicted"/>
<accession>A0A6B0U6C5</accession>
<protein>
    <submittedName>
        <fullName evidence="2">Putative secreted protein</fullName>
    </submittedName>
</protein>
<reference evidence="2" key="1">
    <citation type="submission" date="2019-12" db="EMBL/GenBank/DDBJ databases">
        <title>An insight into the sialome of adult female Ixodes ricinus ticks feeding for 6 days.</title>
        <authorList>
            <person name="Perner J."/>
            <person name="Ribeiro J.M.C."/>
        </authorList>
    </citation>
    <scope>NUCLEOTIDE SEQUENCE</scope>
    <source>
        <strain evidence="2">Semi-engorged</strain>
        <tissue evidence="2">Salivary glands</tissue>
    </source>
</reference>
<dbReference type="EMBL" id="GIFC01002032">
    <property type="protein sequence ID" value="MXU84115.1"/>
    <property type="molecule type" value="Transcribed_RNA"/>
</dbReference>
<organism evidence="2">
    <name type="scientific">Ixodes ricinus</name>
    <name type="common">Common tick</name>
    <name type="synonym">Acarus ricinus</name>
    <dbReference type="NCBI Taxonomy" id="34613"/>
    <lineage>
        <taxon>Eukaryota</taxon>
        <taxon>Metazoa</taxon>
        <taxon>Ecdysozoa</taxon>
        <taxon>Arthropoda</taxon>
        <taxon>Chelicerata</taxon>
        <taxon>Arachnida</taxon>
        <taxon>Acari</taxon>
        <taxon>Parasitiformes</taxon>
        <taxon>Ixodida</taxon>
        <taxon>Ixodoidea</taxon>
        <taxon>Ixodidae</taxon>
        <taxon>Ixodinae</taxon>
        <taxon>Ixodes</taxon>
    </lineage>
</organism>